<organism evidence="2">
    <name type="scientific">Sesamum radiatum</name>
    <name type="common">Black benniseed</name>
    <dbReference type="NCBI Taxonomy" id="300843"/>
    <lineage>
        <taxon>Eukaryota</taxon>
        <taxon>Viridiplantae</taxon>
        <taxon>Streptophyta</taxon>
        <taxon>Embryophyta</taxon>
        <taxon>Tracheophyta</taxon>
        <taxon>Spermatophyta</taxon>
        <taxon>Magnoliopsida</taxon>
        <taxon>eudicotyledons</taxon>
        <taxon>Gunneridae</taxon>
        <taxon>Pentapetalae</taxon>
        <taxon>asterids</taxon>
        <taxon>lamiids</taxon>
        <taxon>Lamiales</taxon>
        <taxon>Pedaliaceae</taxon>
        <taxon>Sesamum</taxon>
    </lineage>
</organism>
<feature type="domain" description="Reverse transcriptase" evidence="1">
    <location>
        <begin position="1"/>
        <end position="108"/>
    </location>
</feature>
<sequence length="108" mass="11682">MLNGSQFGFLRPGRGIRQGDPLSPYLFIICAEALSCLLQEKERCGDIRGVAVARSAPQVSHLLFADDTLIFCQATTAALQVIREVLEKYGRASGQLINLAKSSIVCSP</sequence>
<reference evidence="2" key="1">
    <citation type="submission" date="2020-06" db="EMBL/GenBank/DDBJ databases">
        <authorList>
            <person name="Li T."/>
            <person name="Hu X."/>
            <person name="Zhang T."/>
            <person name="Song X."/>
            <person name="Zhang H."/>
            <person name="Dai N."/>
            <person name="Sheng W."/>
            <person name="Hou X."/>
            <person name="Wei L."/>
        </authorList>
    </citation>
    <scope>NUCLEOTIDE SEQUENCE</scope>
    <source>
        <strain evidence="2">G02</strain>
        <tissue evidence="2">Leaf</tissue>
    </source>
</reference>
<protein>
    <submittedName>
        <fullName evidence="2">Mitochondrial protein</fullName>
    </submittedName>
</protein>
<dbReference type="AlphaFoldDB" id="A0AAW2LPQ0"/>
<reference evidence="2" key="2">
    <citation type="journal article" date="2024" name="Plant">
        <title>Genomic evolution and insights into agronomic trait innovations of Sesamum species.</title>
        <authorList>
            <person name="Miao H."/>
            <person name="Wang L."/>
            <person name="Qu L."/>
            <person name="Liu H."/>
            <person name="Sun Y."/>
            <person name="Le M."/>
            <person name="Wang Q."/>
            <person name="Wei S."/>
            <person name="Zheng Y."/>
            <person name="Lin W."/>
            <person name="Duan Y."/>
            <person name="Cao H."/>
            <person name="Xiong S."/>
            <person name="Wang X."/>
            <person name="Wei L."/>
            <person name="Li C."/>
            <person name="Ma Q."/>
            <person name="Ju M."/>
            <person name="Zhao R."/>
            <person name="Li G."/>
            <person name="Mu C."/>
            <person name="Tian Q."/>
            <person name="Mei H."/>
            <person name="Zhang T."/>
            <person name="Gao T."/>
            <person name="Zhang H."/>
        </authorList>
    </citation>
    <scope>NUCLEOTIDE SEQUENCE</scope>
    <source>
        <strain evidence="2">G02</strain>
    </source>
</reference>
<dbReference type="InterPro" id="IPR000477">
    <property type="entry name" value="RT_dom"/>
</dbReference>
<dbReference type="InterPro" id="IPR052343">
    <property type="entry name" value="Retrotransposon-Effector_Assoc"/>
</dbReference>
<name>A0AAW2LPQ0_SESRA</name>
<dbReference type="PANTHER" id="PTHR46890:SF48">
    <property type="entry name" value="RNA-DIRECTED DNA POLYMERASE"/>
    <property type="match status" value="1"/>
</dbReference>
<dbReference type="InterPro" id="IPR043502">
    <property type="entry name" value="DNA/RNA_pol_sf"/>
</dbReference>
<gene>
    <name evidence="2" type="ORF">Sradi_5377900</name>
</gene>
<dbReference type="SUPFAM" id="SSF56672">
    <property type="entry name" value="DNA/RNA polymerases"/>
    <property type="match status" value="1"/>
</dbReference>
<dbReference type="PANTHER" id="PTHR46890">
    <property type="entry name" value="NON-LTR RETROLELEMENT REVERSE TRANSCRIPTASE-LIKE PROTEIN-RELATED"/>
    <property type="match status" value="1"/>
</dbReference>
<comment type="caution">
    <text evidence="2">The sequence shown here is derived from an EMBL/GenBank/DDBJ whole genome shotgun (WGS) entry which is preliminary data.</text>
</comment>
<accession>A0AAW2LPQ0</accession>
<dbReference type="EMBL" id="JACGWJ010000024">
    <property type="protein sequence ID" value="KAL0321164.1"/>
    <property type="molecule type" value="Genomic_DNA"/>
</dbReference>
<dbReference type="PROSITE" id="PS50878">
    <property type="entry name" value="RT_POL"/>
    <property type="match status" value="1"/>
</dbReference>
<evidence type="ECO:0000313" key="2">
    <source>
        <dbReference type="EMBL" id="KAL0321164.1"/>
    </source>
</evidence>
<dbReference type="Pfam" id="PF00078">
    <property type="entry name" value="RVT_1"/>
    <property type="match status" value="1"/>
</dbReference>
<proteinExistence type="predicted"/>
<evidence type="ECO:0000259" key="1">
    <source>
        <dbReference type="PROSITE" id="PS50878"/>
    </source>
</evidence>